<proteinExistence type="predicted"/>
<gene>
    <name evidence="2" type="ORF">PT974_02922</name>
</gene>
<accession>A0ABR0SZE0</accession>
<keyword evidence="1" id="KW-0812">Transmembrane</keyword>
<evidence type="ECO:0000313" key="3">
    <source>
        <dbReference type="Proteomes" id="UP001338125"/>
    </source>
</evidence>
<keyword evidence="1" id="KW-1133">Transmembrane helix</keyword>
<name>A0ABR0SZE0_9HYPO</name>
<organism evidence="2 3">
    <name type="scientific">Cladobotryum mycophilum</name>
    <dbReference type="NCBI Taxonomy" id="491253"/>
    <lineage>
        <taxon>Eukaryota</taxon>
        <taxon>Fungi</taxon>
        <taxon>Dikarya</taxon>
        <taxon>Ascomycota</taxon>
        <taxon>Pezizomycotina</taxon>
        <taxon>Sordariomycetes</taxon>
        <taxon>Hypocreomycetidae</taxon>
        <taxon>Hypocreales</taxon>
        <taxon>Hypocreaceae</taxon>
        <taxon>Cladobotryum</taxon>
    </lineage>
</organism>
<evidence type="ECO:0000256" key="1">
    <source>
        <dbReference type="SAM" id="Phobius"/>
    </source>
</evidence>
<evidence type="ECO:0000313" key="2">
    <source>
        <dbReference type="EMBL" id="KAK5997559.1"/>
    </source>
</evidence>
<reference evidence="2 3" key="1">
    <citation type="submission" date="2024-01" db="EMBL/GenBank/DDBJ databases">
        <title>Complete genome of Cladobotryum mycophilum ATHUM6906.</title>
        <authorList>
            <person name="Christinaki A.C."/>
            <person name="Myridakis A.I."/>
            <person name="Kouvelis V.N."/>
        </authorList>
    </citation>
    <scope>NUCLEOTIDE SEQUENCE [LARGE SCALE GENOMIC DNA]</scope>
    <source>
        <strain evidence="2 3">ATHUM6906</strain>
    </source>
</reference>
<keyword evidence="3" id="KW-1185">Reference proteome</keyword>
<dbReference type="EMBL" id="JAVFKD010000002">
    <property type="protein sequence ID" value="KAK5997559.1"/>
    <property type="molecule type" value="Genomic_DNA"/>
</dbReference>
<protein>
    <submittedName>
        <fullName evidence="2">Uncharacterized protein</fullName>
    </submittedName>
</protein>
<comment type="caution">
    <text evidence="2">The sequence shown here is derived from an EMBL/GenBank/DDBJ whole genome shotgun (WGS) entry which is preliminary data.</text>
</comment>
<feature type="transmembrane region" description="Helical" evidence="1">
    <location>
        <begin position="616"/>
        <end position="640"/>
    </location>
</feature>
<dbReference type="Proteomes" id="UP001338125">
    <property type="component" value="Unassembled WGS sequence"/>
</dbReference>
<keyword evidence="1" id="KW-0472">Membrane</keyword>
<sequence length="804" mass="91842">MGIYSARFHPIRTDITSLPSLTQEEPDKPRGFIFETIAQLNPLDLEANAQALDAPKEIPIALKGNWHYGEFRTKWRWLYPFLYQEPGYVYDKDKKDPREDYPHRDFAGRLVRAARSDRYLHHNDGRLRKLYVACTDEIYDGPGTSTWRRAYIHKVAPLRVRIATWIVDGNYDHSSWNDWGIMVLRAFPAALAMGFCFFDFRPTVIRRQLLYAPVLYNYRGEAKVWSNLLENDKNLPLLARNNEIYRKLKPAFLWFLKDPTNPAKCGIQFRDISEWEEENVHKDVGLNYLFVAFSTQQFHTTLPESERPVAGAEEISNKDLDALLDIAETVCRASGIPAFWVSSSCLDTEETTGVFRIADILRGAQSMIIVVGKSSYDKSPSTPSTETLLRQWGTRIWTFPEVLLSPGRSINVYTRGGDLQDPLVVPKNQFPSRVWIKDHDVSRHLIDHFLGSINLSRLELASLALKCLYERDTVEYRKGDKAYALMGLLRLRPQVDEGDTAFQAFSRLSLANDSDLLLERCICTLPLSSEQPWHDMTDAYESQLWDITPYCQVAGIADNDTVIIDGAFGVSVRWKSFYPIYWLTGLSPRRLLACSLMEYNGLILFLSIGLMSSGSFFGPAGAVMVVIGLLLLLVFVYFWLLTPRLVRRMYSGKFHQIQAEMFAFEGHLNAATIERALFGGNYDRFSWSTNSSPLSRIEIKDGERIGIDPRKDGEVAYKIEAAKKALPGQMRIFTLVDTYNMQLTLFEAVNPPVAFMFCAAEGTFYRETVLRLPTTALDRMSRVPRFRLGLQRERWTSHAVSGSG</sequence>